<organism evidence="5 6">
    <name type="scientific">Thalassospira lucentensis</name>
    <dbReference type="NCBI Taxonomy" id="168935"/>
    <lineage>
        <taxon>Bacteria</taxon>
        <taxon>Pseudomonadati</taxon>
        <taxon>Pseudomonadota</taxon>
        <taxon>Alphaproteobacteria</taxon>
        <taxon>Rhodospirillales</taxon>
        <taxon>Thalassospiraceae</taxon>
        <taxon>Thalassospira</taxon>
    </lineage>
</organism>
<keyword evidence="1" id="KW-0805">Transcription regulation</keyword>
<evidence type="ECO:0000256" key="1">
    <source>
        <dbReference type="ARBA" id="ARBA00023015"/>
    </source>
</evidence>
<accession>A0A154L1Z8</accession>
<dbReference type="RefSeq" id="WP_062952579.1">
    <property type="nucleotide sequence ID" value="NZ_LPVY01000021.1"/>
</dbReference>
<keyword evidence="3" id="KW-0804">Transcription</keyword>
<dbReference type="InterPro" id="IPR001845">
    <property type="entry name" value="HTH_ArsR_DNA-bd_dom"/>
</dbReference>
<dbReference type="AlphaFoldDB" id="A0A154L1Z8"/>
<dbReference type="InterPro" id="IPR011991">
    <property type="entry name" value="ArsR-like_HTH"/>
</dbReference>
<evidence type="ECO:0000256" key="3">
    <source>
        <dbReference type="ARBA" id="ARBA00023163"/>
    </source>
</evidence>
<dbReference type="GO" id="GO:0003677">
    <property type="term" value="F:DNA binding"/>
    <property type="evidence" value="ECO:0007669"/>
    <property type="project" value="UniProtKB-KW"/>
</dbReference>
<dbReference type="Gene3D" id="1.10.10.10">
    <property type="entry name" value="Winged helix-like DNA-binding domain superfamily/Winged helix DNA-binding domain"/>
    <property type="match status" value="1"/>
</dbReference>
<dbReference type="SMART" id="SM00418">
    <property type="entry name" value="HTH_ARSR"/>
    <property type="match status" value="1"/>
</dbReference>
<name>A0A154L1Z8_9PROT</name>
<gene>
    <name evidence="5" type="ORF">AUP42_03235</name>
</gene>
<reference evidence="5 6" key="1">
    <citation type="submission" date="2015-12" db="EMBL/GenBank/DDBJ databases">
        <title>Genome sequence of Thalassospira lucentensis MCCC 1A02072.</title>
        <authorList>
            <person name="Lu L."/>
            <person name="Lai Q."/>
            <person name="Shao Z."/>
            <person name="Qian P."/>
        </authorList>
    </citation>
    <scope>NUCLEOTIDE SEQUENCE [LARGE SCALE GENOMIC DNA]</scope>
    <source>
        <strain evidence="5 6">MCCC 1A02072</strain>
    </source>
</reference>
<dbReference type="SUPFAM" id="SSF46785">
    <property type="entry name" value="Winged helix' DNA-binding domain"/>
    <property type="match status" value="1"/>
</dbReference>
<dbReference type="InterPro" id="IPR016943">
    <property type="entry name" value="UCP030050_HTH"/>
</dbReference>
<dbReference type="InterPro" id="IPR036388">
    <property type="entry name" value="WH-like_DNA-bd_sf"/>
</dbReference>
<sequence>MQTKLLTVDPVKDADIVQGLASKTRIDILYLLRKHGPQNVNEIADMMGLPQSTVATNIKTLEKAGLVETQTMKAKKGNQKVCSAAYSEIYIRFDADKTSSDDDRVVVSMPIGLFTEFDVGPPCGMCSIERIIGVLDVPNVFLEPQRMQAALLWFTRGHVEYKFPNNAKVTGRLPKRIEITAEVSSETPETNAEWPSDISIWINGVNVGIWTSPGDFGDRRGLYSPGWWKLEGSQYGQLKTWVIDEKGTWIDGQKISDQTIHTLEIMDHHSIRFRIGVDDNAKNPGGVNIFGRGFGDHDQDITMTLYF</sequence>
<comment type="caution">
    <text evidence="5">The sequence shown here is derived from an EMBL/GenBank/DDBJ whole genome shotgun (WGS) entry which is preliminary data.</text>
</comment>
<dbReference type="GO" id="GO:0003700">
    <property type="term" value="F:DNA-binding transcription factor activity"/>
    <property type="evidence" value="ECO:0007669"/>
    <property type="project" value="InterPro"/>
</dbReference>
<evidence type="ECO:0000256" key="2">
    <source>
        <dbReference type="ARBA" id="ARBA00023125"/>
    </source>
</evidence>
<evidence type="ECO:0000313" key="5">
    <source>
        <dbReference type="EMBL" id="KZB61994.1"/>
    </source>
</evidence>
<dbReference type="PANTHER" id="PTHR43132:SF2">
    <property type="entry name" value="ARSENICAL RESISTANCE OPERON REPRESSOR ARSR-RELATED"/>
    <property type="match status" value="1"/>
</dbReference>
<evidence type="ECO:0000313" key="6">
    <source>
        <dbReference type="Proteomes" id="UP000076335"/>
    </source>
</evidence>
<proteinExistence type="predicted"/>
<dbReference type="Proteomes" id="UP000076335">
    <property type="component" value="Unassembled WGS sequence"/>
</dbReference>
<dbReference type="EMBL" id="LPVY01000021">
    <property type="protein sequence ID" value="KZB61994.1"/>
    <property type="molecule type" value="Genomic_DNA"/>
</dbReference>
<keyword evidence="2" id="KW-0238">DNA-binding</keyword>
<dbReference type="PIRSF" id="PIRSF030050">
    <property type="entry name" value="UCP030050_HTH"/>
    <property type="match status" value="1"/>
</dbReference>
<protein>
    <submittedName>
        <fullName evidence="5">ArsR family transcriptional regulator</fullName>
    </submittedName>
</protein>
<dbReference type="PANTHER" id="PTHR43132">
    <property type="entry name" value="ARSENICAL RESISTANCE OPERON REPRESSOR ARSR-RELATED"/>
    <property type="match status" value="1"/>
</dbReference>
<evidence type="ECO:0000259" key="4">
    <source>
        <dbReference type="SMART" id="SM00418"/>
    </source>
</evidence>
<feature type="domain" description="HTH arsR-type" evidence="4">
    <location>
        <begin position="15"/>
        <end position="86"/>
    </location>
</feature>
<dbReference type="InterPro" id="IPR036390">
    <property type="entry name" value="WH_DNA-bd_sf"/>
</dbReference>
<dbReference type="Pfam" id="PF01022">
    <property type="entry name" value="HTH_5"/>
    <property type="match status" value="1"/>
</dbReference>
<dbReference type="OrthoDB" id="9781958at2"/>
<dbReference type="CDD" id="cd00090">
    <property type="entry name" value="HTH_ARSR"/>
    <property type="match status" value="1"/>
</dbReference>
<dbReference type="InterPro" id="IPR051011">
    <property type="entry name" value="Metal_resp_trans_reg"/>
</dbReference>